<comment type="caution">
    <text evidence="3">The sequence shown here is derived from an EMBL/GenBank/DDBJ whole genome shotgun (WGS) entry which is preliminary data.</text>
</comment>
<dbReference type="OrthoDB" id="10616382at2759"/>
<feature type="compositionally biased region" description="Acidic residues" evidence="1">
    <location>
        <begin position="227"/>
        <end position="238"/>
    </location>
</feature>
<proteinExistence type="predicted"/>
<reference evidence="4" key="1">
    <citation type="journal article" date="2015" name="Nat. Genet.">
        <title>The genome and transcriptome of the zoonotic hookworm Ancylostoma ceylanicum identify infection-specific gene families.</title>
        <authorList>
            <person name="Schwarz E.M."/>
            <person name="Hu Y."/>
            <person name="Antoshechkin I."/>
            <person name="Miller M.M."/>
            <person name="Sternberg P.W."/>
            <person name="Aroian R.V."/>
        </authorList>
    </citation>
    <scope>NUCLEOTIDE SEQUENCE</scope>
    <source>
        <strain evidence="4">HY135</strain>
    </source>
</reference>
<evidence type="ECO:0000313" key="4">
    <source>
        <dbReference type="Proteomes" id="UP000024635"/>
    </source>
</evidence>
<keyword evidence="2" id="KW-0732">Signal</keyword>
<feature type="region of interest" description="Disordered" evidence="1">
    <location>
        <begin position="218"/>
        <end position="238"/>
    </location>
</feature>
<feature type="compositionally biased region" description="Basic and acidic residues" evidence="1">
    <location>
        <begin position="46"/>
        <end position="59"/>
    </location>
</feature>
<evidence type="ECO:0000256" key="2">
    <source>
        <dbReference type="SAM" id="SignalP"/>
    </source>
</evidence>
<gene>
    <name evidence="3" type="primary">Acey_s0036.g3206</name>
    <name evidence="3" type="ORF">Y032_0036g3206</name>
</gene>
<organism evidence="3 4">
    <name type="scientific">Ancylostoma ceylanicum</name>
    <dbReference type="NCBI Taxonomy" id="53326"/>
    <lineage>
        <taxon>Eukaryota</taxon>
        <taxon>Metazoa</taxon>
        <taxon>Ecdysozoa</taxon>
        <taxon>Nematoda</taxon>
        <taxon>Chromadorea</taxon>
        <taxon>Rhabditida</taxon>
        <taxon>Rhabditina</taxon>
        <taxon>Rhabditomorpha</taxon>
        <taxon>Strongyloidea</taxon>
        <taxon>Ancylostomatidae</taxon>
        <taxon>Ancylostomatinae</taxon>
        <taxon>Ancylostoma</taxon>
    </lineage>
</organism>
<dbReference type="EMBL" id="JARK01001372">
    <property type="protein sequence ID" value="EYC15553.1"/>
    <property type="molecule type" value="Genomic_DNA"/>
</dbReference>
<dbReference type="AlphaFoldDB" id="A0A016UM42"/>
<evidence type="ECO:0000313" key="3">
    <source>
        <dbReference type="EMBL" id="EYC15553.1"/>
    </source>
</evidence>
<protein>
    <submittedName>
        <fullName evidence="3">Uncharacterized protein</fullName>
    </submittedName>
</protein>
<accession>A0A016UM42</accession>
<sequence>MHIAILLFFLILAGHARWLTEEGKADAKGLMNKRSETELKTVTNTEAKKTTESYPRDAMAKSTIPEQHVRRMKSPDDDDDDDDEKFASGQKRLDDDDEDNEQSKARLAKAADKTVIPPSAQFQNKEAASPKIPVRPTFRQAPLVEPSGKVPTTGAPFAKPAAEGAPETRPKSNYYRTKDPLTKNEYIVDEPAAGGESDRSYLKKKLIREKLRKEDPLKPINYHTKEEEDDDLLLPPLDEEEFIIR</sequence>
<feature type="compositionally biased region" description="Basic and acidic residues" evidence="1">
    <location>
        <begin position="101"/>
        <end position="112"/>
    </location>
</feature>
<evidence type="ECO:0000256" key="1">
    <source>
        <dbReference type="SAM" id="MobiDB-lite"/>
    </source>
</evidence>
<dbReference type="Proteomes" id="UP000024635">
    <property type="component" value="Unassembled WGS sequence"/>
</dbReference>
<feature type="signal peptide" evidence="2">
    <location>
        <begin position="1"/>
        <end position="16"/>
    </location>
</feature>
<keyword evidence="4" id="KW-1185">Reference proteome</keyword>
<feature type="compositionally biased region" description="Basic and acidic residues" evidence="1">
    <location>
        <begin position="166"/>
        <end position="178"/>
    </location>
</feature>
<feature type="chain" id="PRO_5001492512" evidence="2">
    <location>
        <begin position="17"/>
        <end position="245"/>
    </location>
</feature>
<name>A0A016UM42_9BILA</name>
<feature type="region of interest" description="Disordered" evidence="1">
    <location>
        <begin position="38"/>
        <end position="178"/>
    </location>
</feature>